<dbReference type="InterPro" id="IPR014755">
    <property type="entry name" value="Cu-Rt/internalin_Ig-like"/>
</dbReference>
<organism evidence="7 8">
    <name type="scientific">Cryobacterium frigoriphilum</name>
    <dbReference type="NCBI Taxonomy" id="1259150"/>
    <lineage>
        <taxon>Bacteria</taxon>
        <taxon>Bacillati</taxon>
        <taxon>Actinomycetota</taxon>
        <taxon>Actinomycetes</taxon>
        <taxon>Micrococcales</taxon>
        <taxon>Microbacteriaceae</taxon>
        <taxon>Cryobacterium</taxon>
    </lineage>
</organism>
<accession>A0A4R8ZW30</accession>
<comment type="subcellular location">
    <subcellularLocation>
        <location evidence="1">Cell envelope</location>
    </subcellularLocation>
</comment>
<evidence type="ECO:0000256" key="5">
    <source>
        <dbReference type="SAM" id="Phobius"/>
    </source>
</evidence>
<reference evidence="7 8" key="1">
    <citation type="submission" date="2019-03" db="EMBL/GenBank/DDBJ databases">
        <title>Genomics of glacier-inhabiting Cryobacterium strains.</title>
        <authorList>
            <person name="Liu Q."/>
            <person name="Xin Y.-H."/>
        </authorList>
    </citation>
    <scope>NUCLEOTIDE SEQUENCE [LARGE SCALE GENOMIC DNA]</scope>
    <source>
        <strain evidence="7 8">Hh14</strain>
    </source>
</reference>
<evidence type="ECO:0000256" key="1">
    <source>
        <dbReference type="ARBA" id="ARBA00004196"/>
    </source>
</evidence>
<keyword evidence="5" id="KW-0472">Membrane</keyword>
<dbReference type="Gene3D" id="2.60.40.1220">
    <property type="match status" value="1"/>
</dbReference>
<dbReference type="PANTHER" id="PTHR34820:SF4">
    <property type="entry name" value="INNER MEMBRANE PROTEIN YEBZ"/>
    <property type="match status" value="1"/>
</dbReference>
<dbReference type="OrthoDB" id="5242236at2"/>
<dbReference type="RefSeq" id="WP_134520294.1">
    <property type="nucleotide sequence ID" value="NZ_SOHE01000060.1"/>
</dbReference>
<evidence type="ECO:0000259" key="6">
    <source>
        <dbReference type="Pfam" id="PF04234"/>
    </source>
</evidence>
<dbReference type="GO" id="GO:0005507">
    <property type="term" value="F:copper ion binding"/>
    <property type="evidence" value="ECO:0007669"/>
    <property type="project" value="InterPro"/>
</dbReference>
<dbReference type="InterPro" id="IPR007348">
    <property type="entry name" value="CopC_dom"/>
</dbReference>
<evidence type="ECO:0000256" key="3">
    <source>
        <dbReference type="ARBA" id="ARBA00022729"/>
    </source>
</evidence>
<proteinExistence type="predicted"/>
<keyword evidence="5" id="KW-0812">Transmembrane</keyword>
<dbReference type="AlphaFoldDB" id="A0A4R8ZW30"/>
<keyword evidence="5" id="KW-1133">Transmembrane helix</keyword>
<dbReference type="PANTHER" id="PTHR34820">
    <property type="entry name" value="INNER MEMBRANE PROTEIN YEBZ"/>
    <property type="match status" value="1"/>
</dbReference>
<gene>
    <name evidence="7" type="ORF">E3T55_14615</name>
</gene>
<feature type="domain" description="CopC" evidence="6">
    <location>
        <begin position="44"/>
        <end position="137"/>
    </location>
</feature>
<name>A0A4R8ZW30_9MICO</name>
<evidence type="ECO:0000256" key="4">
    <source>
        <dbReference type="ARBA" id="ARBA00023008"/>
    </source>
</evidence>
<keyword evidence="2" id="KW-0479">Metal-binding</keyword>
<evidence type="ECO:0000313" key="7">
    <source>
        <dbReference type="EMBL" id="TFD47788.1"/>
    </source>
</evidence>
<feature type="transmembrane region" description="Helical" evidence="5">
    <location>
        <begin position="171"/>
        <end position="193"/>
    </location>
</feature>
<evidence type="ECO:0000313" key="8">
    <source>
        <dbReference type="Proteomes" id="UP000297447"/>
    </source>
</evidence>
<protein>
    <submittedName>
        <fullName evidence="7">Copper resistance protein CopC</fullName>
    </submittedName>
</protein>
<dbReference type="InterPro" id="IPR014756">
    <property type="entry name" value="Ig_E-set"/>
</dbReference>
<comment type="caution">
    <text evidence="7">The sequence shown here is derived from an EMBL/GenBank/DDBJ whole genome shotgun (WGS) entry which is preliminary data.</text>
</comment>
<dbReference type="InterPro" id="IPR032694">
    <property type="entry name" value="CopC/D"/>
</dbReference>
<keyword evidence="4" id="KW-0186">Copper</keyword>
<keyword evidence="8" id="KW-1185">Reference proteome</keyword>
<dbReference type="Proteomes" id="UP000297447">
    <property type="component" value="Unassembled WGS sequence"/>
</dbReference>
<keyword evidence="3" id="KW-0732">Signal</keyword>
<sequence>MSAPLSPPDHPALPRLTARVLALAAGAALALLLPIALATPAGAHDQVISSTPAEGEHLAAAPGEVAMTFTSDVLELGAIMLVVDANGEDWASGPPELEGAQAVQALTDGLPDGAYQLRWRVVSADGHPISGTVDFTIGSVPETDAAAAEPRATPAAVAAESDTAVTGGSDFPLLLTGLIGASVGIGVYLLALLRRRGRPHVARAHNNTLHHPTNGI</sequence>
<dbReference type="GO" id="GO:0005886">
    <property type="term" value="C:plasma membrane"/>
    <property type="evidence" value="ECO:0007669"/>
    <property type="project" value="TreeGrafter"/>
</dbReference>
<dbReference type="SUPFAM" id="SSF81296">
    <property type="entry name" value="E set domains"/>
    <property type="match status" value="1"/>
</dbReference>
<dbReference type="GO" id="GO:0030313">
    <property type="term" value="C:cell envelope"/>
    <property type="evidence" value="ECO:0007669"/>
    <property type="project" value="UniProtKB-SubCell"/>
</dbReference>
<evidence type="ECO:0000256" key="2">
    <source>
        <dbReference type="ARBA" id="ARBA00022723"/>
    </source>
</evidence>
<dbReference type="Pfam" id="PF04234">
    <property type="entry name" value="CopC"/>
    <property type="match status" value="1"/>
</dbReference>
<dbReference type="GO" id="GO:0046688">
    <property type="term" value="P:response to copper ion"/>
    <property type="evidence" value="ECO:0007669"/>
    <property type="project" value="InterPro"/>
</dbReference>
<dbReference type="GO" id="GO:0006825">
    <property type="term" value="P:copper ion transport"/>
    <property type="evidence" value="ECO:0007669"/>
    <property type="project" value="InterPro"/>
</dbReference>
<dbReference type="GO" id="GO:0042597">
    <property type="term" value="C:periplasmic space"/>
    <property type="evidence" value="ECO:0007669"/>
    <property type="project" value="InterPro"/>
</dbReference>
<dbReference type="EMBL" id="SOHE01000060">
    <property type="protein sequence ID" value="TFD47788.1"/>
    <property type="molecule type" value="Genomic_DNA"/>
</dbReference>